<reference evidence="1 2" key="1">
    <citation type="submission" date="2016-08" db="EMBL/GenBank/DDBJ databases">
        <title>Hymenobacter coccineus sp. nov., Hymenobacter lapidarius sp. nov. and Hymenobacter glacialis sp. nov., isolated from Antarctic soil.</title>
        <authorList>
            <person name="Sedlacek I."/>
            <person name="Kralova S."/>
            <person name="Kyrova K."/>
            <person name="Maslanova I."/>
            <person name="Stankova E."/>
            <person name="Vrbovska V."/>
            <person name="Nemec M."/>
            <person name="Bartak M."/>
            <person name="Svec P."/>
            <person name="Busse H.-J."/>
            <person name="Pantucek R."/>
        </authorList>
    </citation>
    <scope>NUCLEOTIDE SEQUENCE [LARGE SCALE GENOMIC DNA]</scope>
    <source>
        <strain evidence="1 2">CCM 8643</strain>
    </source>
</reference>
<name>A0A1G1STP5_9BACT</name>
<evidence type="ECO:0000313" key="1">
    <source>
        <dbReference type="EMBL" id="OGX81996.1"/>
    </source>
</evidence>
<dbReference type="STRING" id="1908237.BEN47_05085"/>
<dbReference type="EMBL" id="MDZB01000153">
    <property type="protein sequence ID" value="OGX81996.1"/>
    <property type="molecule type" value="Genomic_DNA"/>
</dbReference>
<sequence length="220" mass="23710">MTEPLPLIPPTDTEGQRLTAPTAWPEITLAQYLALRAPAAPWVAVLTGLSPEQLATLPEATRAQLLDRLMFVLDDAPLRELLPTPGLYEVCNCSCGLLLQAQRHAAAHPEASPLAFGAYLHALYSTPAATSVDEQAVAAAHAAVLARPVTEVYADAAHFLASYERCAAGIRTDGPIQPGLSRIMKTVPAPKWTWLWLKGRLWPWGAWGPNPTCLVPLRAS</sequence>
<gene>
    <name evidence="1" type="ORF">BEN47_05085</name>
</gene>
<dbReference type="Proteomes" id="UP000176294">
    <property type="component" value="Unassembled WGS sequence"/>
</dbReference>
<evidence type="ECO:0000313" key="2">
    <source>
        <dbReference type="Proteomes" id="UP000176294"/>
    </source>
</evidence>
<accession>A0A1G1STP5</accession>
<organism evidence="1 2">
    <name type="scientific">Hymenobacter lapidarius</name>
    <dbReference type="NCBI Taxonomy" id="1908237"/>
    <lineage>
        <taxon>Bacteria</taxon>
        <taxon>Pseudomonadati</taxon>
        <taxon>Bacteroidota</taxon>
        <taxon>Cytophagia</taxon>
        <taxon>Cytophagales</taxon>
        <taxon>Hymenobacteraceae</taxon>
        <taxon>Hymenobacter</taxon>
    </lineage>
</organism>
<comment type="caution">
    <text evidence="1">The sequence shown here is derived from an EMBL/GenBank/DDBJ whole genome shotgun (WGS) entry which is preliminary data.</text>
</comment>
<dbReference type="AlphaFoldDB" id="A0A1G1STP5"/>
<keyword evidence="2" id="KW-1185">Reference proteome</keyword>
<proteinExistence type="predicted"/>
<protein>
    <submittedName>
        <fullName evidence="1">Uncharacterized protein</fullName>
    </submittedName>
</protein>